<feature type="transmembrane region" description="Helical" evidence="3">
    <location>
        <begin position="82"/>
        <end position="99"/>
    </location>
</feature>
<dbReference type="PIRSF" id="PIRSF016661">
    <property type="entry name" value="BioY"/>
    <property type="match status" value="1"/>
</dbReference>
<dbReference type="EMBL" id="JAJEPW010000015">
    <property type="protein sequence ID" value="MCC2129197.1"/>
    <property type="molecule type" value="Genomic_DNA"/>
</dbReference>
<keyword evidence="2 3" id="KW-0472">Membrane</keyword>
<evidence type="ECO:0000256" key="1">
    <source>
        <dbReference type="ARBA" id="ARBA00010692"/>
    </source>
</evidence>
<keyword evidence="2" id="KW-0813">Transport</keyword>
<comment type="subcellular location">
    <subcellularLocation>
        <location evidence="2">Cell membrane</location>
        <topology evidence="2">Multi-pass membrane protein</topology>
    </subcellularLocation>
</comment>
<feature type="transmembrane region" description="Helical" evidence="3">
    <location>
        <begin position="56"/>
        <end position="76"/>
    </location>
</feature>
<evidence type="ECO:0000256" key="3">
    <source>
        <dbReference type="SAM" id="Phobius"/>
    </source>
</evidence>
<dbReference type="Gene3D" id="1.10.1760.20">
    <property type="match status" value="1"/>
</dbReference>
<comment type="caution">
    <text evidence="4">The sequence shown here is derived from an EMBL/GenBank/DDBJ whole genome shotgun (WGS) entry which is preliminary data.</text>
</comment>
<comment type="similarity">
    <text evidence="1 2">Belongs to the BioY family.</text>
</comment>
<dbReference type="Pfam" id="PF02632">
    <property type="entry name" value="BioY"/>
    <property type="match status" value="1"/>
</dbReference>
<feature type="transmembrane region" description="Helical" evidence="3">
    <location>
        <begin position="149"/>
        <end position="170"/>
    </location>
</feature>
<dbReference type="GO" id="GO:0015225">
    <property type="term" value="F:biotin transmembrane transporter activity"/>
    <property type="evidence" value="ECO:0007669"/>
    <property type="project" value="UniProtKB-UniRule"/>
</dbReference>
<dbReference type="RefSeq" id="WP_302928493.1">
    <property type="nucleotide sequence ID" value="NZ_JAJEPW010000015.1"/>
</dbReference>
<feature type="transmembrane region" description="Helical" evidence="3">
    <location>
        <begin position="30"/>
        <end position="49"/>
    </location>
</feature>
<organism evidence="4 5">
    <name type="scientific">Brotocaccenecus cirricatena</name>
    <dbReference type="NCBI Taxonomy" id="3064195"/>
    <lineage>
        <taxon>Bacteria</taxon>
        <taxon>Bacillati</taxon>
        <taxon>Bacillota</taxon>
        <taxon>Clostridia</taxon>
        <taxon>Eubacteriales</taxon>
        <taxon>Oscillospiraceae</taxon>
        <taxon>Brotocaccenecus</taxon>
    </lineage>
</organism>
<dbReference type="AlphaFoldDB" id="A0AAE3AAW4"/>
<dbReference type="PANTHER" id="PTHR34295">
    <property type="entry name" value="BIOTIN TRANSPORTER BIOY"/>
    <property type="match status" value="1"/>
</dbReference>
<protein>
    <recommendedName>
        <fullName evidence="2">Biotin transporter</fullName>
    </recommendedName>
</protein>
<proteinExistence type="inferred from homology"/>
<feature type="transmembrane region" description="Helical" evidence="3">
    <location>
        <begin position="106"/>
        <end position="129"/>
    </location>
</feature>
<keyword evidence="5" id="KW-1185">Reference proteome</keyword>
<evidence type="ECO:0000313" key="4">
    <source>
        <dbReference type="EMBL" id="MCC2129197.1"/>
    </source>
</evidence>
<evidence type="ECO:0000256" key="2">
    <source>
        <dbReference type="PIRNR" id="PIRNR016661"/>
    </source>
</evidence>
<keyword evidence="3" id="KW-0812">Transmembrane</keyword>
<name>A0AAE3AAW4_9FIRM</name>
<dbReference type="GO" id="GO:0005886">
    <property type="term" value="C:plasma membrane"/>
    <property type="evidence" value="ECO:0007669"/>
    <property type="project" value="UniProtKB-SubCell"/>
</dbReference>
<sequence>MSARKLVYTALLAALTAVGAFIRIPIGISVITLQFLFTAMAGVLLGPGGGALSQGVYVALGLVGLPIFTAGGGFGYVLQPSFGFLLGLIPAAAVIGGLSRRSSSPVRLALACGAGLAVLYAVGVPYMALILNGYLGKGISAPALLWSGMLIYLPGDAAKIAVTALLCPVLRRRISGLR</sequence>
<evidence type="ECO:0000313" key="5">
    <source>
        <dbReference type="Proteomes" id="UP001199319"/>
    </source>
</evidence>
<dbReference type="Proteomes" id="UP001199319">
    <property type="component" value="Unassembled WGS sequence"/>
</dbReference>
<accession>A0AAE3AAW4</accession>
<keyword evidence="3" id="KW-1133">Transmembrane helix</keyword>
<gene>
    <name evidence="4" type="ORF">LKD37_06640</name>
</gene>
<keyword evidence="2" id="KW-1003">Cell membrane</keyword>
<dbReference type="InterPro" id="IPR003784">
    <property type="entry name" value="BioY"/>
</dbReference>
<reference evidence="4" key="1">
    <citation type="submission" date="2021-10" db="EMBL/GenBank/DDBJ databases">
        <title>Anaerobic single-cell dispensing facilitates the cultivation of human gut bacteria.</title>
        <authorList>
            <person name="Afrizal A."/>
        </authorList>
    </citation>
    <scope>NUCLEOTIDE SEQUENCE</scope>
    <source>
        <strain evidence="4">CLA-AA-H272</strain>
    </source>
</reference>
<dbReference type="PANTHER" id="PTHR34295:SF1">
    <property type="entry name" value="BIOTIN TRANSPORTER BIOY"/>
    <property type="match status" value="1"/>
</dbReference>